<comment type="cofactor">
    <cofactor evidence="1">
        <name>FAD</name>
        <dbReference type="ChEBI" id="CHEBI:57692"/>
    </cofactor>
</comment>
<dbReference type="GO" id="GO:0050660">
    <property type="term" value="F:flavin adenine dinucleotide binding"/>
    <property type="evidence" value="ECO:0007669"/>
    <property type="project" value="InterPro"/>
</dbReference>
<evidence type="ECO:0000313" key="7">
    <source>
        <dbReference type="EMBL" id="ADP79334.1"/>
    </source>
</evidence>
<dbReference type="AlphaFoldDB" id="E3J2G2"/>
<dbReference type="SUPFAM" id="SSF56645">
    <property type="entry name" value="Acyl-CoA dehydrogenase NM domain-like"/>
    <property type="match status" value="1"/>
</dbReference>
<protein>
    <submittedName>
        <fullName evidence="7">Acyl-CoA dehydrogenase domain-containing protein</fullName>
    </submittedName>
</protein>
<dbReference type="Gene3D" id="1.10.540.10">
    <property type="entry name" value="Acyl-CoA dehydrogenase/oxidase, N-terminal domain"/>
    <property type="match status" value="1"/>
</dbReference>
<proteinExistence type="inferred from homology"/>
<keyword evidence="3" id="KW-0285">Flavoprotein</keyword>
<evidence type="ECO:0000256" key="3">
    <source>
        <dbReference type="ARBA" id="ARBA00022630"/>
    </source>
</evidence>
<dbReference type="OrthoDB" id="8677713at2"/>
<dbReference type="InterPro" id="IPR036250">
    <property type="entry name" value="AcylCo_DH-like_C"/>
</dbReference>
<keyword evidence="5" id="KW-0560">Oxidoreductase</keyword>
<dbReference type="Pfam" id="PF00441">
    <property type="entry name" value="Acyl-CoA_dh_1"/>
    <property type="match status" value="1"/>
</dbReference>
<accession>E3J2G2</accession>
<dbReference type="SUPFAM" id="SSF47203">
    <property type="entry name" value="Acyl-CoA dehydrogenase C-terminal domain-like"/>
    <property type="match status" value="1"/>
</dbReference>
<evidence type="ECO:0000256" key="1">
    <source>
        <dbReference type="ARBA" id="ARBA00001974"/>
    </source>
</evidence>
<dbReference type="InParanoid" id="E3J2G2"/>
<dbReference type="InterPro" id="IPR037069">
    <property type="entry name" value="AcylCoA_DH/ox_N_sf"/>
</dbReference>
<evidence type="ECO:0000313" key="8">
    <source>
        <dbReference type="Proteomes" id="UP000002484"/>
    </source>
</evidence>
<dbReference type="KEGG" id="fri:FraEuI1c_1262"/>
<keyword evidence="8" id="KW-1185">Reference proteome</keyword>
<dbReference type="eggNOG" id="COG1960">
    <property type="taxonomic scope" value="Bacteria"/>
</dbReference>
<dbReference type="HOGENOM" id="CLU_018204_5_1_11"/>
<gene>
    <name evidence="7" type="ordered locus">FraEuI1c_1262</name>
</gene>
<dbReference type="Proteomes" id="UP000002484">
    <property type="component" value="Chromosome"/>
</dbReference>
<dbReference type="RefSeq" id="WP_013422455.1">
    <property type="nucleotide sequence ID" value="NC_014666.1"/>
</dbReference>
<dbReference type="Gene3D" id="1.20.140.10">
    <property type="entry name" value="Butyryl-CoA Dehydrogenase, subunit A, domain 3"/>
    <property type="match status" value="1"/>
</dbReference>
<evidence type="ECO:0000256" key="5">
    <source>
        <dbReference type="ARBA" id="ARBA00023002"/>
    </source>
</evidence>
<sequence>MDFELDPEAAALVGAVIPVLDAEATTALIRGAWPASSGAAAGGVEQVRKVWATLADIGLAGALVPDGADGLGLTISDVVPLLERVGHAGLPVPAVETVAFAAPLLAAAGHPALPDLVAGRALVAVATRTPSGDIVVPHGQQADLIILPVPAPPGATSSGSARSSGSSASASASASASNVSTGSLASDAFGGLPHGTARLRIYRADELELAPVGTVDGARALARLTASPDPLAGAVLTDDPDAARLAWWRAAVGTSAVLVGLAARMLTITVDYVKTRHQFGVPVGSFQAVKHACASAHLATEFARPAVLAAGWQLAHSPDDHTAARDATLAARDATLAARDAISVAKVLAAESARLAARVAIQCHGAIAYTTEYDLHLFAKRAWALIPAFGDPVFHRAQLAKSLGLRSAAPDAAPTDLVPPFGRETSR</sequence>
<dbReference type="PANTHER" id="PTHR43884">
    <property type="entry name" value="ACYL-COA DEHYDROGENASE"/>
    <property type="match status" value="1"/>
</dbReference>
<comment type="similarity">
    <text evidence="2">Belongs to the acyl-CoA dehydrogenase family.</text>
</comment>
<evidence type="ECO:0000259" key="6">
    <source>
        <dbReference type="Pfam" id="PF00441"/>
    </source>
</evidence>
<dbReference type="STRING" id="298654.FraEuI1c_1262"/>
<dbReference type="InterPro" id="IPR009100">
    <property type="entry name" value="AcylCoA_DH/oxidase_NM_dom_sf"/>
</dbReference>
<evidence type="ECO:0000256" key="4">
    <source>
        <dbReference type="ARBA" id="ARBA00022827"/>
    </source>
</evidence>
<reference evidence="7 8" key="1">
    <citation type="submission" date="2010-10" db="EMBL/GenBank/DDBJ databases">
        <title>Complete sequence of Frankia sp. EuI1c.</title>
        <authorList>
            <consortium name="US DOE Joint Genome Institute"/>
            <person name="Lucas S."/>
            <person name="Copeland A."/>
            <person name="Lapidus A."/>
            <person name="Cheng J.-F."/>
            <person name="Bruce D."/>
            <person name="Goodwin L."/>
            <person name="Pitluck S."/>
            <person name="Chertkov O."/>
            <person name="Detter J.C."/>
            <person name="Han C."/>
            <person name="Tapia R."/>
            <person name="Land M."/>
            <person name="Hauser L."/>
            <person name="Jeffries C."/>
            <person name="Kyrpides N."/>
            <person name="Ivanova N."/>
            <person name="Mikhailova N."/>
            <person name="Beauchemin N."/>
            <person name="Sen A."/>
            <person name="Sur S.A."/>
            <person name="Gtari M."/>
            <person name="Wall L."/>
            <person name="Tisa L."/>
            <person name="Woyke T."/>
        </authorList>
    </citation>
    <scope>NUCLEOTIDE SEQUENCE [LARGE SCALE GENOMIC DNA]</scope>
    <source>
        <strain evidence="8">DSM 45817 / CECT 9037 / EuI1c</strain>
    </source>
</reference>
<name>E3J2G2_PSEI1</name>
<dbReference type="InterPro" id="IPR009075">
    <property type="entry name" value="AcylCo_DH/oxidase_C"/>
</dbReference>
<dbReference type="PANTHER" id="PTHR43884:SF20">
    <property type="entry name" value="ACYL-COA DEHYDROGENASE FADE28"/>
    <property type="match status" value="1"/>
</dbReference>
<organism evidence="7 8">
    <name type="scientific">Pseudofrankia inefficax (strain DSM 45817 / CECT 9037 / DDB 130130 / EuI1c)</name>
    <name type="common">Frankia inefficax</name>
    <dbReference type="NCBI Taxonomy" id="298654"/>
    <lineage>
        <taxon>Bacteria</taxon>
        <taxon>Bacillati</taxon>
        <taxon>Actinomycetota</taxon>
        <taxon>Actinomycetes</taxon>
        <taxon>Frankiales</taxon>
        <taxon>Frankiaceae</taxon>
        <taxon>Pseudofrankia</taxon>
    </lineage>
</organism>
<evidence type="ECO:0000256" key="2">
    <source>
        <dbReference type="ARBA" id="ARBA00009347"/>
    </source>
</evidence>
<dbReference type="GO" id="GO:0003995">
    <property type="term" value="F:acyl-CoA dehydrogenase activity"/>
    <property type="evidence" value="ECO:0007669"/>
    <property type="project" value="TreeGrafter"/>
</dbReference>
<keyword evidence="4" id="KW-0274">FAD</keyword>
<feature type="domain" description="Acyl-CoA dehydrogenase/oxidase C-terminal" evidence="6">
    <location>
        <begin position="252"/>
        <end position="403"/>
    </location>
</feature>
<dbReference type="EMBL" id="CP002299">
    <property type="protein sequence ID" value="ADP79334.1"/>
    <property type="molecule type" value="Genomic_DNA"/>
</dbReference>